<feature type="compositionally biased region" description="Basic and acidic residues" evidence="8">
    <location>
        <begin position="388"/>
        <end position="397"/>
    </location>
</feature>
<dbReference type="InterPro" id="IPR035813">
    <property type="entry name" value="NTR_Sfrp3"/>
</dbReference>
<evidence type="ECO:0000256" key="4">
    <source>
        <dbReference type="ARBA" id="ARBA00023157"/>
    </source>
</evidence>
<organism evidence="10 11">
    <name type="scientific">Chrysolophus pictus</name>
    <name type="common">Golden pheasant</name>
    <name type="synonym">Phasianus pictus</name>
    <dbReference type="NCBI Taxonomy" id="9089"/>
    <lineage>
        <taxon>Eukaryota</taxon>
        <taxon>Metazoa</taxon>
        <taxon>Chordata</taxon>
        <taxon>Craniata</taxon>
        <taxon>Vertebrata</taxon>
        <taxon>Euteleostomi</taxon>
        <taxon>Archelosauria</taxon>
        <taxon>Archosauria</taxon>
        <taxon>Dinosauria</taxon>
        <taxon>Saurischia</taxon>
        <taxon>Theropoda</taxon>
        <taxon>Coelurosauria</taxon>
        <taxon>Aves</taxon>
        <taxon>Neognathae</taxon>
        <taxon>Galloanserae</taxon>
        <taxon>Galliformes</taxon>
        <taxon>Phasianidae</taxon>
        <taxon>Phasianinae</taxon>
        <taxon>Chrysolophus</taxon>
    </lineage>
</organism>
<reference evidence="10" key="2">
    <citation type="submission" date="2025-09" db="UniProtKB">
        <authorList>
            <consortium name="Ensembl"/>
        </authorList>
    </citation>
    <scope>IDENTIFICATION</scope>
</reference>
<protein>
    <recommendedName>
        <fullName evidence="2">Secreted frizzled-related protein 3</fullName>
    </recommendedName>
    <alternativeName>
        <fullName evidence="7">Frizzled-related protein 1</fullName>
    </alternativeName>
    <alternativeName>
        <fullName evidence="6">FrzB-1</fullName>
    </alternativeName>
</protein>
<evidence type="ECO:0000259" key="9">
    <source>
        <dbReference type="PROSITE" id="PS50189"/>
    </source>
</evidence>
<feature type="domain" description="NTR" evidence="9">
    <location>
        <begin position="220"/>
        <end position="346"/>
    </location>
</feature>
<keyword evidence="3" id="KW-0964">Secreted</keyword>
<feature type="compositionally biased region" description="Low complexity" evidence="8">
    <location>
        <begin position="53"/>
        <end position="66"/>
    </location>
</feature>
<dbReference type="Gene3D" id="2.40.50.120">
    <property type="match status" value="1"/>
</dbReference>
<dbReference type="SUPFAM" id="SSF50242">
    <property type="entry name" value="TIMP-like"/>
    <property type="match status" value="1"/>
</dbReference>
<evidence type="ECO:0000256" key="1">
    <source>
        <dbReference type="ARBA" id="ARBA00004613"/>
    </source>
</evidence>
<feature type="region of interest" description="Disordered" evidence="8">
    <location>
        <begin position="341"/>
        <end position="397"/>
    </location>
</feature>
<dbReference type="Proteomes" id="UP000694543">
    <property type="component" value="Unplaced"/>
</dbReference>
<feature type="region of interest" description="Disordered" evidence="8">
    <location>
        <begin position="1"/>
        <end position="113"/>
    </location>
</feature>
<feature type="compositionally biased region" description="Polar residues" evidence="8">
    <location>
        <begin position="365"/>
        <end position="376"/>
    </location>
</feature>
<dbReference type="InterPro" id="IPR001134">
    <property type="entry name" value="Netrin_domain"/>
</dbReference>
<keyword evidence="4" id="KW-1015">Disulfide bond</keyword>
<dbReference type="Pfam" id="PF01759">
    <property type="entry name" value="NTR"/>
    <property type="match status" value="1"/>
</dbReference>
<evidence type="ECO:0000313" key="11">
    <source>
        <dbReference type="Proteomes" id="UP000694543"/>
    </source>
</evidence>
<reference evidence="10" key="1">
    <citation type="submission" date="2025-08" db="UniProtKB">
        <authorList>
            <consortium name="Ensembl"/>
        </authorList>
    </citation>
    <scope>IDENTIFICATION</scope>
</reference>
<feature type="compositionally biased region" description="Low complexity" evidence="8">
    <location>
        <begin position="152"/>
        <end position="164"/>
    </location>
</feature>
<feature type="region of interest" description="Disordered" evidence="8">
    <location>
        <begin position="151"/>
        <end position="199"/>
    </location>
</feature>
<sequence>MPSRDFHGCRRRFRHRVRPDPGAAAEEAAEKEEEAEEEEEDAARLGGRVSVSAGEPAGAGRAVRGGAHPHVPPHALEHHPYAQPPPPQHAGERRAGHRAVRGAGGHRLQPGPPLLPLRHVRAHLHAGIPLRPHQALPLRLPARPRRLRAHHAPLQSQLARQPGLRRPPRLRPRRLHLPRGHRHPTPRPPPPPTAPLFADGKWTDFTQGVLVPDRPPQHECRSRGQERCRCKKTKPTLSTYLAKNYSYIIHAKVKSVERGNCNEITTVVEVKDILKSSMPITQSQVPLLTNSSCQCPPLQPKQDVLIMCYEWRSRLMLLDGCLVEKWKDQLNKRFKRWEQRLQEQKQRTARSKNQNAGRSGRSGASKPSNKNTNTLVNGPKKATKTRNGQKETNAKKV</sequence>
<dbReference type="AlphaFoldDB" id="A0A8C3LQF9"/>
<accession>A0A8C3LQF9</accession>
<evidence type="ECO:0000313" key="10">
    <source>
        <dbReference type="Ensembl" id="ENSCPIP00010013659.1"/>
    </source>
</evidence>
<evidence type="ECO:0000256" key="3">
    <source>
        <dbReference type="ARBA" id="ARBA00022525"/>
    </source>
</evidence>
<dbReference type="CDD" id="cd03581">
    <property type="entry name" value="NTR_Sfrp3_like"/>
    <property type="match status" value="1"/>
</dbReference>
<evidence type="ECO:0000256" key="6">
    <source>
        <dbReference type="ARBA" id="ARBA00029575"/>
    </source>
</evidence>
<dbReference type="GO" id="GO:0005576">
    <property type="term" value="C:extracellular region"/>
    <property type="evidence" value="ECO:0007669"/>
    <property type="project" value="UniProtKB-SubCell"/>
</dbReference>
<keyword evidence="11" id="KW-1185">Reference proteome</keyword>
<feature type="compositionally biased region" description="Basic residues" evidence="8">
    <location>
        <begin position="166"/>
        <end position="185"/>
    </location>
</feature>
<dbReference type="InterPro" id="IPR008993">
    <property type="entry name" value="TIMP-like_OB-fold"/>
</dbReference>
<evidence type="ECO:0000256" key="2">
    <source>
        <dbReference type="ARBA" id="ARBA00020513"/>
    </source>
</evidence>
<name>A0A8C3LQF9_CHRPC</name>
<dbReference type="PROSITE" id="PS50189">
    <property type="entry name" value="NTR"/>
    <property type="match status" value="1"/>
</dbReference>
<proteinExistence type="predicted"/>
<evidence type="ECO:0000256" key="7">
    <source>
        <dbReference type="ARBA" id="ARBA00031515"/>
    </source>
</evidence>
<evidence type="ECO:0000256" key="5">
    <source>
        <dbReference type="ARBA" id="ARBA00025169"/>
    </source>
</evidence>
<comment type="subcellular location">
    <subcellularLocation>
        <location evidence="1">Secreted</location>
    </subcellularLocation>
</comment>
<evidence type="ECO:0000256" key="8">
    <source>
        <dbReference type="SAM" id="MobiDB-lite"/>
    </source>
</evidence>
<comment type="function">
    <text evidence="5">Soluble frizzled-related proteins (sFRPS) function as modulators of Wnt signaling through direct interaction with Wnts. They have a role in regulating cell growth and differentiation in specific cell types. SFRP3/FRZB appears to be involved in limb skeletogenesis. Antagonist of Wnt8 signaling. Regulates chondrocyte maturation and long bone development.</text>
</comment>
<dbReference type="InterPro" id="IPR018933">
    <property type="entry name" value="Netrin_module_non-TIMP"/>
</dbReference>
<dbReference type="SMART" id="SM00643">
    <property type="entry name" value="C345C"/>
    <property type="match status" value="1"/>
</dbReference>
<dbReference type="Ensembl" id="ENSCPIT00010016266.1">
    <property type="protein sequence ID" value="ENSCPIP00010013659.1"/>
    <property type="gene ID" value="ENSCPIG00010010830.1"/>
</dbReference>
<feature type="compositionally biased region" description="Acidic residues" evidence="8">
    <location>
        <begin position="27"/>
        <end position="41"/>
    </location>
</feature>